<dbReference type="InterPro" id="IPR023135">
    <property type="entry name" value="N6_DNA_MeTrfase_TaqI_C"/>
</dbReference>
<evidence type="ECO:0000259" key="1">
    <source>
        <dbReference type="Pfam" id="PF12950"/>
    </source>
</evidence>
<evidence type="ECO:0000313" key="2">
    <source>
        <dbReference type="EMBL" id="GAI69416.1"/>
    </source>
</evidence>
<protein>
    <recommendedName>
        <fullName evidence="1">TaqI-like C-terminal specificity domain-containing protein</fullName>
    </recommendedName>
</protein>
<reference evidence="2" key="1">
    <citation type="journal article" date="2014" name="Front. Microbiol.">
        <title>High frequency of phylogenetically diverse reductive dehalogenase-homologous genes in deep subseafloor sedimentary metagenomes.</title>
        <authorList>
            <person name="Kawai M."/>
            <person name="Futagami T."/>
            <person name="Toyoda A."/>
            <person name="Takaki Y."/>
            <person name="Nishi S."/>
            <person name="Hori S."/>
            <person name="Arai W."/>
            <person name="Tsubouchi T."/>
            <person name="Morono Y."/>
            <person name="Uchiyama I."/>
            <person name="Ito T."/>
            <person name="Fujiyama A."/>
            <person name="Inagaki F."/>
            <person name="Takami H."/>
        </authorList>
    </citation>
    <scope>NUCLEOTIDE SEQUENCE</scope>
    <source>
        <strain evidence="2">Expedition CK06-06</strain>
    </source>
</reference>
<proteinExistence type="predicted"/>
<organism evidence="2">
    <name type="scientific">marine sediment metagenome</name>
    <dbReference type="NCBI Taxonomy" id="412755"/>
    <lineage>
        <taxon>unclassified sequences</taxon>
        <taxon>metagenomes</taxon>
        <taxon>ecological metagenomes</taxon>
    </lineage>
</organism>
<comment type="caution">
    <text evidence="2">The sequence shown here is derived from an EMBL/GenBank/DDBJ whole genome shotgun (WGS) entry which is preliminary data.</text>
</comment>
<sequence length="152" mass="17944">MVTENSIGYFLASPNQYLSLKNVHNLRINDNRLSYPYLLGLLNSKLISWWYQGLIPEKGRVFAEVKVVNLKKLPIRTVDFSNPEDKVQHDKLVALVDNMLELQKKYHETRMERDKELYERQIKIVDAQIDRLVYDLYGLTEEEIEIIEGVFN</sequence>
<dbReference type="AlphaFoldDB" id="X1RQZ5"/>
<gene>
    <name evidence="2" type="ORF">S12H4_06401</name>
</gene>
<feature type="domain" description="TaqI-like C-terminal specificity" evidence="1">
    <location>
        <begin position="14"/>
        <end position="75"/>
    </location>
</feature>
<dbReference type="Gene3D" id="3.90.220.10">
    <property type="entry name" value="Adenine-n6-DNA-methyltransferase Taqi, Chain A, domain 2"/>
    <property type="match status" value="1"/>
</dbReference>
<dbReference type="EMBL" id="BARW01002243">
    <property type="protein sequence ID" value="GAI69416.1"/>
    <property type="molecule type" value="Genomic_DNA"/>
</dbReference>
<dbReference type="InterPro" id="IPR025931">
    <property type="entry name" value="TaqI_C"/>
</dbReference>
<name>X1RQZ5_9ZZZZ</name>
<dbReference type="Pfam" id="PF12950">
    <property type="entry name" value="TaqI_C"/>
    <property type="match status" value="1"/>
</dbReference>
<accession>X1RQZ5</accession>